<keyword evidence="3" id="KW-1185">Reference proteome</keyword>
<keyword evidence="1" id="KW-0175">Coiled coil</keyword>
<dbReference type="Gene3D" id="2.40.420.20">
    <property type="match status" value="1"/>
</dbReference>
<dbReference type="SUPFAM" id="SSF111369">
    <property type="entry name" value="HlyD-like secretion proteins"/>
    <property type="match status" value="1"/>
</dbReference>
<dbReference type="PANTHER" id="PTHR30469">
    <property type="entry name" value="MULTIDRUG RESISTANCE PROTEIN MDTA"/>
    <property type="match status" value="1"/>
</dbReference>
<name>A0ABY4RFG0_9BACL</name>
<dbReference type="Gene3D" id="2.40.50.100">
    <property type="match status" value="1"/>
</dbReference>
<evidence type="ECO:0000313" key="2">
    <source>
        <dbReference type="EMBL" id="UQZ81123.1"/>
    </source>
</evidence>
<organism evidence="2 3">
    <name type="scientific">Paenibacillus konkukensis</name>
    <dbReference type="NCBI Taxonomy" id="2020716"/>
    <lineage>
        <taxon>Bacteria</taxon>
        <taxon>Bacillati</taxon>
        <taxon>Bacillota</taxon>
        <taxon>Bacilli</taxon>
        <taxon>Bacillales</taxon>
        <taxon>Paenibacillaceae</taxon>
        <taxon>Paenibacillus</taxon>
    </lineage>
</organism>
<proteinExistence type="predicted"/>
<dbReference type="EMBL" id="CP027059">
    <property type="protein sequence ID" value="UQZ81123.1"/>
    <property type="molecule type" value="Genomic_DNA"/>
</dbReference>
<accession>A0ABY4RFG0</accession>
<dbReference type="RefSeq" id="WP_249863382.1">
    <property type="nucleotide sequence ID" value="NZ_CP027059.1"/>
</dbReference>
<evidence type="ECO:0000313" key="3">
    <source>
        <dbReference type="Proteomes" id="UP001057134"/>
    </source>
</evidence>
<dbReference type="Proteomes" id="UP001057134">
    <property type="component" value="Chromosome"/>
</dbReference>
<protein>
    <submittedName>
        <fullName evidence="2">HlyD family secretion protein</fullName>
    </submittedName>
</protein>
<reference evidence="2" key="1">
    <citation type="submission" date="2018-02" db="EMBL/GenBank/DDBJ databases">
        <authorList>
            <person name="Kim S.-K."/>
            <person name="Jung H.-I."/>
            <person name="Lee S.-W."/>
        </authorList>
    </citation>
    <scope>NUCLEOTIDE SEQUENCE</scope>
    <source>
        <strain evidence="2">SK3146</strain>
    </source>
</reference>
<dbReference type="PANTHER" id="PTHR30469:SF15">
    <property type="entry name" value="HLYD FAMILY OF SECRETION PROTEINS"/>
    <property type="match status" value="1"/>
</dbReference>
<sequence length="386" mass="41692">MGPYEEAEASSRRRIVRTAFGLFMGLLALLTLFGNTLQSLALPKVRTETPIPGSLTYTLEGSGILKPAVQVPLTNSAGWKAAAVHVKEGERVKQGQLLIAYDSSAAERELEDETAQREKQKIDLQTTRERFIAAAQEGDEAKRRSASRDLEKGVIDLSVQERKIKQWTDMLASQKELTAPFDGIVTRVNAVAGLASAGEPDIVLSNESRGYRFEFAADALLLSNLGLAPEDSIQVEVTAAADRQADIMDGVVAELADAEPRADSPSSGAGGKSTAVAQKTVRVNVSAPGLKGGEQAHVKIVKRSGREGIKLANGAIRQDRADPFIYTVEERKGAWGNVFIARKIPIRPLETNGIETLIAEDGVSRNEQIIVESSEPLQDGNRVRLQ</sequence>
<gene>
    <name evidence="2" type="ORF">SK3146_00279</name>
</gene>
<reference evidence="2" key="2">
    <citation type="journal article" date="2021" name="J Anim Sci Technol">
        <title>Complete genome sequence of Paenibacillus konkukensis sp. nov. SK3146 as a potential probiotic strain.</title>
        <authorList>
            <person name="Jung H.I."/>
            <person name="Park S."/>
            <person name="Niu K.M."/>
            <person name="Lee S.W."/>
            <person name="Kothari D."/>
            <person name="Yi K.J."/>
            <person name="Kim S.K."/>
        </authorList>
    </citation>
    <scope>NUCLEOTIDE SEQUENCE</scope>
    <source>
        <strain evidence="2">SK3146</strain>
    </source>
</reference>
<evidence type="ECO:0000256" key="1">
    <source>
        <dbReference type="SAM" id="Coils"/>
    </source>
</evidence>
<feature type="coiled-coil region" evidence="1">
    <location>
        <begin position="103"/>
        <end position="130"/>
    </location>
</feature>